<dbReference type="SMART" id="SM00387">
    <property type="entry name" value="HATPase_c"/>
    <property type="match status" value="1"/>
</dbReference>
<dbReference type="Pfam" id="PF02518">
    <property type="entry name" value="HATPase_c"/>
    <property type="match status" value="1"/>
</dbReference>
<proteinExistence type="predicted"/>
<keyword evidence="6" id="KW-1185">Reference proteome</keyword>
<dbReference type="SUPFAM" id="SSF55874">
    <property type="entry name" value="ATPase domain of HSP90 chaperone/DNA topoisomerase II/histidine kinase"/>
    <property type="match status" value="1"/>
</dbReference>
<dbReference type="PROSITE" id="PS50109">
    <property type="entry name" value="HIS_KIN"/>
    <property type="match status" value="1"/>
</dbReference>
<comment type="catalytic activity">
    <reaction evidence="1">
        <text>ATP + protein L-histidine = ADP + protein N-phospho-L-histidine.</text>
        <dbReference type="EC" id="2.7.13.3"/>
    </reaction>
</comment>
<dbReference type="PANTHER" id="PTHR43547:SF2">
    <property type="entry name" value="HYBRID SIGNAL TRANSDUCTION HISTIDINE KINASE C"/>
    <property type="match status" value="1"/>
</dbReference>
<evidence type="ECO:0000313" key="6">
    <source>
        <dbReference type="Proteomes" id="UP000055019"/>
    </source>
</evidence>
<dbReference type="PANTHER" id="PTHR43547">
    <property type="entry name" value="TWO-COMPONENT HISTIDINE KINASE"/>
    <property type="match status" value="1"/>
</dbReference>
<evidence type="ECO:0000313" key="5">
    <source>
        <dbReference type="EMBL" id="SAL82442.1"/>
    </source>
</evidence>
<dbReference type="InterPro" id="IPR036097">
    <property type="entry name" value="HisK_dim/P_sf"/>
</dbReference>
<accession>A0A158KMU5</accession>
<feature type="domain" description="Histidine kinase" evidence="4">
    <location>
        <begin position="158"/>
        <end position="373"/>
    </location>
</feature>
<keyword evidence="3" id="KW-0597">Phosphoprotein</keyword>
<dbReference type="AlphaFoldDB" id="A0A158KMU5"/>
<name>A0A158KMU5_9BURK</name>
<dbReference type="GO" id="GO:0000155">
    <property type="term" value="F:phosphorelay sensor kinase activity"/>
    <property type="evidence" value="ECO:0007669"/>
    <property type="project" value="InterPro"/>
</dbReference>
<dbReference type="InterPro" id="IPR036890">
    <property type="entry name" value="HATPase_C_sf"/>
</dbReference>
<gene>
    <name evidence="5" type="ORF">AWB74_06272</name>
</gene>
<dbReference type="Pfam" id="PF00512">
    <property type="entry name" value="HisKA"/>
    <property type="match status" value="1"/>
</dbReference>
<organism evidence="5 6">
    <name type="scientific">Caballeronia arvi</name>
    <dbReference type="NCBI Taxonomy" id="1777135"/>
    <lineage>
        <taxon>Bacteria</taxon>
        <taxon>Pseudomonadati</taxon>
        <taxon>Pseudomonadota</taxon>
        <taxon>Betaproteobacteria</taxon>
        <taxon>Burkholderiales</taxon>
        <taxon>Burkholderiaceae</taxon>
        <taxon>Caballeronia</taxon>
    </lineage>
</organism>
<dbReference type="EMBL" id="FCOM02000041">
    <property type="protein sequence ID" value="SAL82442.1"/>
    <property type="molecule type" value="Genomic_DNA"/>
</dbReference>
<evidence type="ECO:0000256" key="1">
    <source>
        <dbReference type="ARBA" id="ARBA00000085"/>
    </source>
</evidence>
<dbReference type="OrthoDB" id="8807260at2"/>
<dbReference type="PRINTS" id="PR00344">
    <property type="entry name" value="BCTRLSENSOR"/>
</dbReference>
<dbReference type="CDD" id="cd00082">
    <property type="entry name" value="HisKA"/>
    <property type="match status" value="1"/>
</dbReference>
<dbReference type="SMART" id="SM00388">
    <property type="entry name" value="HisKA"/>
    <property type="match status" value="1"/>
</dbReference>
<dbReference type="RefSeq" id="WP_061150505.1">
    <property type="nucleotide sequence ID" value="NZ_FCOM02000041.1"/>
</dbReference>
<dbReference type="Proteomes" id="UP000055019">
    <property type="component" value="Unassembled WGS sequence"/>
</dbReference>
<comment type="caution">
    <text evidence="5">The sequence shown here is derived from an EMBL/GenBank/DDBJ whole genome shotgun (WGS) entry which is preliminary data.</text>
</comment>
<dbReference type="SUPFAM" id="SSF47384">
    <property type="entry name" value="Homodimeric domain of signal transducing histidine kinase"/>
    <property type="match status" value="1"/>
</dbReference>
<reference evidence="5" key="1">
    <citation type="submission" date="2016-01" db="EMBL/GenBank/DDBJ databases">
        <authorList>
            <person name="Peeters C."/>
        </authorList>
    </citation>
    <scope>NUCLEOTIDE SEQUENCE [LARGE SCALE GENOMIC DNA]</scope>
    <source>
        <strain evidence="5">LMG 29317</strain>
    </source>
</reference>
<evidence type="ECO:0000256" key="2">
    <source>
        <dbReference type="ARBA" id="ARBA00012438"/>
    </source>
</evidence>
<evidence type="ECO:0000259" key="4">
    <source>
        <dbReference type="PROSITE" id="PS50109"/>
    </source>
</evidence>
<dbReference type="InterPro" id="IPR005467">
    <property type="entry name" value="His_kinase_dom"/>
</dbReference>
<protein>
    <recommendedName>
        <fullName evidence="2">histidine kinase</fullName>
        <ecNumber evidence="2">2.7.13.3</ecNumber>
    </recommendedName>
</protein>
<dbReference type="EC" id="2.7.13.3" evidence="2"/>
<dbReference type="InterPro" id="IPR003594">
    <property type="entry name" value="HATPase_dom"/>
</dbReference>
<evidence type="ECO:0000256" key="3">
    <source>
        <dbReference type="ARBA" id="ARBA00022553"/>
    </source>
</evidence>
<dbReference type="InterPro" id="IPR003661">
    <property type="entry name" value="HisK_dim/P_dom"/>
</dbReference>
<sequence>MRLADFILRDMELILVQWEAFAATLVPAAATMEAAGLRDHAQQILHAVAQDLRTSQTRDAQREKSLGRAPALLDATETAAQTHALLRAQAGFNINQLAAEYRALRASVLRLWMDDCEPAAPELEDVIRFNEAIDQALAESVAFFSAQVEQSRNLLLGMLGHDMRSPLQAIQATASYLAALHAGERVSDAAGRLIRSGARMQTLLDDLTDFSRTKLGLGINVIPASINLAEMLADELDEMRRIHPDRQIELHMSGDLRGVWDGRRLQQLLGNLVLNAVKYGAQDTPVRVAVTGDAKHVCINVKNSGPAIEPAMLRRIFDPLSRGEDARSRDNSAGGLGLGLYIARGIAEAHHGVIEARSDTTETSFSVSLPRADPS</sequence>
<dbReference type="Gene3D" id="1.10.287.130">
    <property type="match status" value="1"/>
</dbReference>
<dbReference type="InterPro" id="IPR004358">
    <property type="entry name" value="Sig_transdc_His_kin-like_C"/>
</dbReference>
<dbReference type="Gene3D" id="3.30.565.10">
    <property type="entry name" value="Histidine kinase-like ATPase, C-terminal domain"/>
    <property type="match status" value="1"/>
</dbReference>